<dbReference type="Proteomes" id="UP001311915">
    <property type="component" value="Unassembled WGS sequence"/>
</dbReference>
<comment type="caution">
    <text evidence="2">The sequence shown here is derived from an EMBL/GenBank/DDBJ whole genome shotgun (WGS) entry which is preliminary data.</text>
</comment>
<dbReference type="InterPro" id="IPR006527">
    <property type="entry name" value="F-box-assoc_dom_typ1"/>
</dbReference>
<dbReference type="EMBL" id="JAWPEI010000010">
    <property type="protein sequence ID" value="KAK4714430.1"/>
    <property type="molecule type" value="Genomic_DNA"/>
</dbReference>
<dbReference type="AlphaFoldDB" id="A0AAV9KLU6"/>
<dbReference type="Pfam" id="PF00646">
    <property type="entry name" value="F-box"/>
    <property type="match status" value="1"/>
</dbReference>
<dbReference type="PROSITE" id="PS50181">
    <property type="entry name" value="FBOX"/>
    <property type="match status" value="1"/>
</dbReference>
<dbReference type="SMART" id="SM00256">
    <property type="entry name" value="FBOX"/>
    <property type="match status" value="1"/>
</dbReference>
<dbReference type="CDD" id="cd22157">
    <property type="entry name" value="F-box_AtFBW1-like"/>
    <property type="match status" value="1"/>
</dbReference>
<dbReference type="SUPFAM" id="SSF81383">
    <property type="entry name" value="F-box domain"/>
    <property type="match status" value="1"/>
</dbReference>
<proteinExistence type="predicted"/>
<protein>
    <recommendedName>
        <fullName evidence="1">F-box domain-containing protein</fullName>
    </recommendedName>
</protein>
<dbReference type="Pfam" id="PF07734">
    <property type="entry name" value="FBA_1"/>
    <property type="match status" value="1"/>
</dbReference>
<evidence type="ECO:0000313" key="3">
    <source>
        <dbReference type="Proteomes" id="UP001311915"/>
    </source>
</evidence>
<keyword evidence="3" id="KW-1185">Reference proteome</keyword>
<reference evidence="2 3" key="1">
    <citation type="submission" date="2023-10" db="EMBL/GenBank/DDBJ databases">
        <title>Genome-Wide Identification Analysis in wild type Solanum Pinnatisectum Reveals Some Genes Defensing Phytophthora Infestans.</title>
        <authorList>
            <person name="Sun C."/>
        </authorList>
    </citation>
    <scope>NUCLEOTIDE SEQUENCE [LARGE SCALE GENOMIC DNA]</scope>
    <source>
        <strain evidence="2">LQN</strain>
        <tissue evidence="2">Leaf</tissue>
    </source>
</reference>
<evidence type="ECO:0000313" key="2">
    <source>
        <dbReference type="EMBL" id="KAK4714430.1"/>
    </source>
</evidence>
<organism evidence="2 3">
    <name type="scientific">Solanum pinnatisectum</name>
    <name type="common">tansyleaf nightshade</name>
    <dbReference type="NCBI Taxonomy" id="50273"/>
    <lineage>
        <taxon>Eukaryota</taxon>
        <taxon>Viridiplantae</taxon>
        <taxon>Streptophyta</taxon>
        <taxon>Embryophyta</taxon>
        <taxon>Tracheophyta</taxon>
        <taxon>Spermatophyta</taxon>
        <taxon>Magnoliopsida</taxon>
        <taxon>eudicotyledons</taxon>
        <taxon>Gunneridae</taxon>
        <taxon>Pentapetalae</taxon>
        <taxon>asterids</taxon>
        <taxon>lamiids</taxon>
        <taxon>Solanales</taxon>
        <taxon>Solanaceae</taxon>
        <taxon>Solanoideae</taxon>
        <taxon>Solaneae</taxon>
        <taxon>Solanum</taxon>
    </lineage>
</organism>
<dbReference type="InterPro" id="IPR036047">
    <property type="entry name" value="F-box-like_dom_sf"/>
</dbReference>
<evidence type="ECO:0000259" key="1">
    <source>
        <dbReference type="PROSITE" id="PS50181"/>
    </source>
</evidence>
<dbReference type="PANTHER" id="PTHR31672">
    <property type="entry name" value="BNACNNG10540D PROTEIN"/>
    <property type="match status" value="1"/>
</dbReference>
<sequence length="472" mass="54856">MSDYVPKDLMIKIFTRLPIKSILRCTSVCKSWYSLLTSPNFISTHLNRIQDDHILIQNYSGNTEIDIYALFRYNEKLDQNNHLDFSFKCSNGVVTIVGSCNGIVCLAAADQLNYLNHFYFWNPSIRKPVELPEQIYTCEKCDTFAYALGFGFDHVTNDYKVVRVVDTWSHLLPPHVDLYKLSTGVWEDISHVSLSYLFLATTSQAYVNGASHWIASKWDVLSFVNVIVLFNMHDETFSEMILPSSLINESRSHYDEMFLFVSEESLCLVDNNYEKREPIDIWMMKEYGAPDSWVKQFSIQNNQFAQHIPLRDDIFWTPYSGSAAPTELEIANEFLKPMAIRKNGEILWEGNQRLLVSVDHTGERFKDADIGNSSNDWCYNPRYVNYYKESLVLPDRWTNNCVGDACEESSNLWKREPKDGRRRISRAKSKYRMRIASLLHMSGLLYMSKMKGKWLRKKGRKIKQVKDPSLSN</sequence>
<gene>
    <name evidence="2" type="ORF">R3W88_020337</name>
</gene>
<dbReference type="InterPro" id="IPR017451">
    <property type="entry name" value="F-box-assoc_interact_dom"/>
</dbReference>
<dbReference type="InterPro" id="IPR001810">
    <property type="entry name" value="F-box_dom"/>
</dbReference>
<dbReference type="NCBIfam" id="TIGR01640">
    <property type="entry name" value="F_box_assoc_1"/>
    <property type="match status" value="1"/>
</dbReference>
<accession>A0AAV9KLU6</accession>
<dbReference type="InterPro" id="IPR050796">
    <property type="entry name" value="SCF_F-box_component"/>
</dbReference>
<dbReference type="Gene3D" id="1.20.1280.50">
    <property type="match status" value="1"/>
</dbReference>
<dbReference type="PANTHER" id="PTHR31672:SF13">
    <property type="entry name" value="F-BOX PROTEIN CPR30-LIKE"/>
    <property type="match status" value="1"/>
</dbReference>
<name>A0AAV9KLU6_9SOLN</name>
<feature type="domain" description="F-box" evidence="1">
    <location>
        <begin position="1"/>
        <end position="49"/>
    </location>
</feature>